<organism evidence="1 2">
    <name type="scientific">Phlebia brevispora</name>
    <dbReference type="NCBI Taxonomy" id="194682"/>
    <lineage>
        <taxon>Eukaryota</taxon>
        <taxon>Fungi</taxon>
        <taxon>Dikarya</taxon>
        <taxon>Basidiomycota</taxon>
        <taxon>Agaricomycotina</taxon>
        <taxon>Agaricomycetes</taxon>
        <taxon>Polyporales</taxon>
        <taxon>Meruliaceae</taxon>
        <taxon>Phlebia</taxon>
    </lineage>
</organism>
<proteinExistence type="predicted"/>
<evidence type="ECO:0000313" key="2">
    <source>
        <dbReference type="Proteomes" id="UP001148662"/>
    </source>
</evidence>
<dbReference type="EMBL" id="JANHOG010000320">
    <property type="protein sequence ID" value="KAJ3555557.1"/>
    <property type="molecule type" value="Genomic_DNA"/>
</dbReference>
<gene>
    <name evidence="1" type="ORF">NM688_g2508</name>
</gene>
<keyword evidence="2" id="KW-1185">Reference proteome</keyword>
<accession>A0ACC1T8F3</accession>
<name>A0ACC1T8F3_9APHY</name>
<evidence type="ECO:0000313" key="1">
    <source>
        <dbReference type="EMBL" id="KAJ3555557.1"/>
    </source>
</evidence>
<dbReference type="Proteomes" id="UP001148662">
    <property type="component" value="Unassembled WGS sequence"/>
</dbReference>
<reference evidence="1" key="1">
    <citation type="submission" date="2022-07" db="EMBL/GenBank/DDBJ databases">
        <title>Genome Sequence of Phlebia brevispora.</title>
        <authorList>
            <person name="Buettner E."/>
        </authorList>
    </citation>
    <scope>NUCLEOTIDE SEQUENCE</scope>
    <source>
        <strain evidence="1">MPL23</strain>
    </source>
</reference>
<protein>
    <submittedName>
        <fullName evidence="1">Uncharacterized protein</fullName>
    </submittedName>
</protein>
<comment type="caution">
    <text evidence="1">The sequence shown here is derived from an EMBL/GenBank/DDBJ whole genome shotgun (WGS) entry which is preliminary data.</text>
</comment>
<sequence>MQAYFAQSRLIRTPKDPSRFRVEAFRRYINRKYGLNLKDYHDLQEYSISDYTFWKDLWDYEGIVYSKPPEKIIAEGRMKESPVWFPGSLWNYAENLLRHNSDAIACTSVRETGEITNYTFRQLRSMVKDLAAAMRADGLKVGDRVAAIVTNSIDALVICLAALSIGAIYSSSATDMGAKGVLERYRQIQPRMLFTETEVTYGGKAIDLMPKAAEIVPNLKEHGLRRVVLLPSTRTKRYPQIPSEWQNCTTMEQFLANGDGRPLTFEQVPFSHPAFILYSSGTSGVPKCIVHSGGGVFMNNLKEALFTYDLASNDTFFQFTTTGWMMWNAMLQVLAQGVRLIAYDGSPFYPSLHHFVKLLDDLGVNVFGTSPRFLAEVQAAGIEPLKLGAFDAMRTIFSAGAVLTAPMFEWAQQAFGPDIHITTGTGGTDICGGFITSVFLSFYCEAIFSGFSKLQGLPVALQ</sequence>